<evidence type="ECO:0000313" key="1">
    <source>
        <dbReference type="EMBL" id="JAE15298.1"/>
    </source>
</evidence>
<accession>A0A0A9G3Q8</accession>
<reference evidence="1" key="1">
    <citation type="submission" date="2014-09" db="EMBL/GenBank/DDBJ databases">
        <authorList>
            <person name="Magalhaes I.L.F."/>
            <person name="Oliveira U."/>
            <person name="Santos F.R."/>
            <person name="Vidigal T.H.D.A."/>
            <person name="Brescovit A.D."/>
            <person name="Santos A.J."/>
        </authorList>
    </citation>
    <scope>NUCLEOTIDE SEQUENCE</scope>
    <source>
        <tissue evidence="1">Shoot tissue taken approximately 20 cm above the soil surface</tissue>
    </source>
</reference>
<dbReference type="AlphaFoldDB" id="A0A0A9G3Q8"/>
<reference evidence="1" key="2">
    <citation type="journal article" date="2015" name="Data Brief">
        <title>Shoot transcriptome of the giant reed, Arundo donax.</title>
        <authorList>
            <person name="Barrero R.A."/>
            <person name="Guerrero F.D."/>
            <person name="Moolhuijzen P."/>
            <person name="Goolsby J.A."/>
            <person name="Tidwell J."/>
            <person name="Bellgard S.E."/>
            <person name="Bellgard M.I."/>
        </authorList>
    </citation>
    <scope>NUCLEOTIDE SEQUENCE</scope>
    <source>
        <tissue evidence="1">Shoot tissue taken approximately 20 cm above the soil surface</tissue>
    </source>
</reference>
<protein>
    <submittedName>
        <fullName evidence="1">Uncharacterized protein</fullName>
    </submittedName>
</protein>
<proteinExistence type="predicted"/>
<dbReference type="EMBL" id="GBRH01182598">
    <property type="protein sequence ID" value="JAE15298.1"/>
    <property type="molecule type" value="Transcribed_RNA"/>
</dbReference>
<sequence>MLRMRVEIITKIIIHTTLNFRTIYLARLVKPHRKIQ</sequence>
<organism evidence="1">
    <name type="scientific">Arundo donax</name>
    <name type="common">Giant reed</name>
    <name type="synonym">Donax arundinaceus</name>
    <dbReference type="NCBI Taxonomy" id="35708"/>
    <lineage>
        <taxon>Eukaryota</taxon>
        <taxon>Viridiplantae</taxon>
        <taxon>Streptophyta</taxon>
        <taxon>Embryophyta</taxon>
        <taxon>Tracheophyta</taxon>
        <taxon>Spermatophyta</taxon>
        <taxon>Magnoliopsida</taxon>
        <taxon>Liliopsida</taxon>
        <taxon>Poales</taxon>
        <taxon>Poaceae</taxon>
        <taxon>PACMAD clade</taxon>
        <taxon>Arundinoideae</taxon>
        <taxon>Arundineae</taxon>
        <taxon>Arundo</taxon>
    </lineage>
</organism>
<name>A0A0A9G3Q8_ARUDO</name>